<proteinExistence type="predicted"/>
<dbReference type="Proteomes" id="UP000064920">
    <property type="component" value="Chromosome"/>
</dbReference>
<dbReference type="SUPFAM" id="SSF46626">
    <property type="entry name" value="Cytochrome c"/>
    <property type="match status" value="1"/>
</dbReference>
<accession>A0A0N7HIB2</accession>
<reference evidence="1 2" key="1">
    <citation type="submission" date="2015-05" db="EMBL/GenBank/DDBJ databases">
        <authorList>
            <person name="Wang D.B."/>
            <person name="Wang M."/>
        </authorList>
    </citation>
    <scope>NUCLEOTIDE SEQUENCE [LARGE SCALE GENOMIC DNA]</scope>
    <source>
        <strain evidence="1 2">IMCC 12053</strain>
    </source>
</reference>
<dbReference type="KEGG" id="cmar:IMCC12053_785"/>
<dbReference type="InterPro" id="IPR036909">
    <property type="entry name" value="Cyt_c-like_dom_sf"/>
</dbReference>
<evidence type="ECO:0000313" key="1">
    <source>
        <dbReference type="EMBL" id="ALI54733.1"/>
    </source>
</evidence>
<dbReference type="EMBL" id="CP012023">
    <property type="protein sequence ID" value="ALI54733.1"/>
    <property type="molecule type" value="Genomic_DNA"/>
</dbReference>
<dbReference type="STRING" id="1397108.IMCC12053_785"/>
<name>A0A0N7HIB2_9RHOB</name>
<dbReference type="Gene3D" id="1.10.760.10">
    <property type="entry name" value="Cytochrome c-like domain"/>
    <property type="match status" value="1"/>
</dbReference>
<dbReference type="AlphaFoldDB" id="A0A0N7HIB2"/>
<dbReference type="PATRIC" id="fig|1397108.4.peg.813"/>
<dbReference type="GO" id="GO:0009055">
    <property type="term" value="F:electron transfer activity"/>
    <property type="evidence" value="ECO:0007669"/>
    <property type="project" value="InterPro"/>
</dbReference>
<protein>
    <submittedName>
        <fullName evidence="1">Cytochrome c2</fullName>
    </submittedName>
</protein>
<dbReference type="PROSITE" id="PS51007">
    <property type="entry name" value="CYTC"/>
    <property type="match status" value="1"/>
</dbReference>
<keyword evidence="2" id="KW-1185">Reference proteome</keyword>
<dbReference type="InterPro" id="IPR009056">
    <property type="entry name" value="Cyt_c-like_dom"/>
</dbReference>
<dbReference type="GO" id="GO:0020037">
    <property type="term" value="F:heme binding"/>
    <property type="evidence" value="ECO:0007669"/>
    <property type="project" value="InterPro"/>
</dbReference>
<dbReference type="OrthoDB" id="9805828at2"/>
<sequence>MTKLFALTAAALMVSSTASFAAGDAVAGEKGFNKCKSCHMIVDGDNTIVKGGKTGPNLYGIMGTAIASGDFKFGAGISSVAEANPDMVWTEELVAEYVVDPNAFITTYGGNGKSKMTFKLKKGGEDVAAYLASVAPAQ</sequence>
<gene>
    <name evidence="1" type="ORF">IMCC12053_785</name>
</gene>
<evidence type="ECO:0000313" key="2">
    <source>
        <dbReference type="Proteomes" id="UP000064920"/>
    </source>
</evidence>
<dbReference type="RefSeq" id="WP_062215903.1">
    <property type="nucleotide sequence ID" value="NZ_CP012023.1"/>
</dbReference>
<organism evidence="1 2">
    <name type="scientific">Celeribacter marinus</name>
    <dbReference type="NCBI Taxonomy" id="1397108"/>
    <lineage>
        <taxon>Bacteria</taxon>
        <taxon>Pseudomonadati</taxon>
        <taxon>Pseudomonadota</taxon>
        <taxon>Alphaproteobacteria</taxon>
        <taxon>Rhodobacterales</taxon>
        <taxon>Roseobacteraceae</taxon>
        <taxon>Celeribacter</taxon>
    </lineage>
</organism>